<dbReference type="InterPro" id="IPR051466">
    <property type="entry name" value="D-amino_acid_metab_enzyme"/>
</dbReference>
<dbReference type="Gene3D" id="2.40.37.20">
    <property type="entry name" value="D-serine dehydratase-like domain"/>
    <property type="match status" value="1"/>
</dbReference>
<evidence type="ECO:0000259" key="3">
    <source>
        <dbReference type="SMART" id="SM01119"/>
    </source>
</evidence>
<proteinExistence type="inferred from homology"/>
<dbReference type="InterPro" id="IPR029066">
    <property type="entry name" value="PLP-binding_barrel"/>
</dbReference>
<comment type="caution">
    <text evidence="4">The sequence shown here is derived from an EMBL/GenBank/DDBJ whole genome shotgun (WGS) entry which is preliminary data.</text>
</comment>
<dbReference type="Pfam" id="PF14031">
    <property type="entry name" value="D-ser_dehydrat"/>
    <property type="match status" value="1"/>
</dbReference>
<comment type="similarity">
    <text evidence="1">Belongs to the DSD1 family.</text>
</comment>
<dbReference type="Pfam" id="PF01168">
    <property type="entry name" value="Ala_racemase_N"/>
    <property type="match status" value="1"/>
</dbReference>
<dbReference type="InterPro" id="IPR001608">
    <property type="entry name" value="Ala_racemase_N"/>
</dbReference>
<dbReference type="InterPro" id="IPR042208">
    <property type="entry name" value="D-ser_dehydrat-like_sf"/>
</dbReference>
<evidence type="ECO:0000256" key="1">
    <source>
        <dbReference type="ARBA" id="ARBA00005323"/>
    </source>
</evidence>
<dbReference type="Proteomes" id="UP000782554">
    <property type="component" value="Unassembled WGS sequence"/>
</dbReference>
<keyword evidence="2" id="KW-0456">Lyase</keyword>
<reference evidence="4 5" key="1">
    <citation type="submission" date="2021-08" db="EMBL/GenBank/DDBJ databases">
        <title>Comparative Genomics Analysis of the Genus Qipengyuania Reveals Extensive Genetic Diversity and Metabolic Versatility, Including the Description of Fifteen Novel Species.</title>
        <authorList>
            <person name="Liu Y."/>
        </authorList>
    </citation>
    <scope>NUCLEOTIDE SEQUENCE [LARGE SCALE GENOMIC DNA]</scope>
    <source>
        <strain evidence="4 5">YG27</strain>
    </source>
</reference>
<name>A0ABS7JXZ8_9SPHN</name>
<dbReference type="SUPFAM" id="SSF51419">
    <property type="entry name" value="PLP-binding barrel"/>
    <property type="match status" value="1"/>
</dbReference>
<evidence type="ECO:0000313" key="4">
    <source>
        <dbReference type="EMBL" id="MBX7502522.1"/>
    </source>
</evidence>
<dbReference type="SMART" id="SM01119">
    <property type="entry name" value="D-ser_dehydrat"/>
    <property type="match status" value="1"/>
</dbReference>
<dbReference type="PANTHER" id="PTHR28004">
    <property type="entry name" value="ZGC:162816-RELATED"/>
    <property type="match status" value="1"/>
</dbReference>
<dbReference type="PANTHER" id="PTHR28004:SF2">
    <property type="entry name" value="D-SERINE DEHYDRATASE"/>
    <property type="match status" value="1"/>
</dbReference>
<sequence length="381" mass="40440">MMDDRELHQHLIGQQGSRAALNTPVLVLDLDRLDRNIAAMQAKASEKGVALRPHAKTHKSVDIAQRQIAAGAVGVCCAKIGEAEVMIDGGVAGVLITSPVAAPAAIVRLAKLALRADGLMATVDDPQIARSIDDVLARSDAMLDVVIDVDPGIRRTGVASPEAAVELARTIADCERLRLRGLQFYCGAQQHIEEFPARRTAIEERTQYLRSVVGALCDAGFPPEIVTGSGTGTHAIDLALGTFTELQTGSYVFMDAQYLDCDLDGSGEVPFETSLAVDARVVSANHSALVTIDSGFKSLSTDGGSPRVTRGASPDTVFAFMGDEHGALVGPEIGSRLRSGDLVSLVVPHCDPTVNLYDNYHVVRGETLVDIWPVSARGRAR</sequence>
<dbReference type="EMBL" id="JAIGNU010000003">
    <property type="protein sequence ID" value="MBX7502522.1"/>
    <property type="molecule type" value="Genomic_DNA"/>
</dbReference>
<feature type="domain" description="D-serine dehydratase-like" evidence="3">
    <location>
        <begin position="274"/>
        <end position="364"/>
    </location>
</feature>
<accession>A0ABS7JXZ8</accession>
<organism evidence="4 5">
    <name type="scientific">Qipengyuania mesophila</name>
    <dbReference type="NCBI Taxonomy" id="2867246"/>
    <lineage>
        <taxon>Bacteria</taxon>
        <taxon>Pseudomonadati</taxon>
        <taxon>Pseudomonadota</taxon>
        <taxon>Alphaproteobacteria</taxon>
        <taxon>Sphingomonadales</taxon>
        <taxon>Erythrobacteraceae</taxon>
        <taxon>Qipengyuania</taxon>
    </lineage>
</organism>
<dbReference type="CDD" id="cd06819">
    <property type="entry name" value="PLPDE_III_LS_D-TA"/>
    <property type="match status" value="1"/>
</dbReference>
<gene>
    <name evidence="4" type="ORF">K3181_13835</name>
</gene>
<dbReference type="InterPro" id="IPR026956">
    <property type="entry name" value="D-ser_dehydrat-like_dom"/>
</dbReference>
<evidence type="ECO:0000313" key="5">
    <source>
        <dbReference type="Proteomes" id="UP000782554"/>
    </source>
</evidence>
<keyword evidence="5" id="KW-1185">Reference proteome</keyword>
<dbReference type="Gene3D" id="3.20.20.10">
    <property type="entry name" value="Alanine racemase"/>
    <property type="match status" value="1"/>
</dbReference>
<evidence type="ECO:0000256" key="2">
    <source>
        <dbReference type="ARBA" id="ARBA00023239"/>
    </source>
</evidence>
<protein>
    <submittedName>
        <fullName evidence="4">DSD1 family PLP-dependent enzyme</fullName>
    </submittedName>
</protein>